<dbReference type="InterPro" id="IPR007130">
    <property type="entry name" value="DAGAT"/>
</dbReference>
<evidence type="ECO:0000256" key="3">
    <source>
        <dbReference type="ARBA" id="ARBA00022516"/>
    </source>
</evidence>
<comment type="caution">
    <text evidence="11">Lacks conserved residue(s) required for the propagation of feature annotation.</text>
</comment>
<evidence type="ECO:0000256" key="8">
    <source>
        <dbReference type="ARBA" id="ARBA00023098"/>
    </source>
</evidence>
<dbReference type="GO" id="GO:0016746">
    <property type="term" value="F:acyltransferase activity"/>
    <property type="evidence" value="ECO:0007669"/>
    <property type="project" value="UniProtKB-KW"/>
</dbReference>
<keyword evidence="6 11" id="KW-0256">Endoplasmic reticulum</keyword>
<dbReference type="EC" id="2.3.1.-" evidence="11"/>
<keyword evidence="8" id="KW-0443">Lipid metabolism</keyword>
<evidence type="ECO:0000313" key="13">
    <source>
        <dbReference type="Proteomes" id="UP001634394"/>
    </source>
</evidence>
<organism evidence="12 13">
    <name type="scientific">Sinanodonta woodiana</name>
    <name type="common">Chinese pond mussel</name>
    <name type="synonym">Anodonta woodiana</name>
    <dbReference type="NCBI Taxonomy" id="1069815"/>
    <lineage>
        <taxon>Eukaryota</taxon>
        <taxon>Metazoa</taxon>
        <taxon>Spiralia</taxon>
        <taxon>Lophotrochozoa</taxon>
        <taxon>Mollusca</taxon>
        <taxon>Bivalvia</taxon>
        <taxon>Autobranchia</taxon>
        <taxon>Heteroconchia</taxon>
        <taxon>Palaeoheterodonta</taxon>
        <taxon>Unionida</taxon>
        <taxon>Unionoidea</taxon>
        <taxon>Unionidae</taxon>
        <taxon>Unioninae</taxon>
        <taxon>Sinanodonta</taxon>
    </lineage>
</organism>
<dbReference type="CDD" id="cd07987">
    <property type="entry name" value="LPLAT_MGAT-like"/>
    <property type="match status" value="1"/>
</dbReference>
<evidence type="ECO:0000256" key="7">
    <source>
        <dbReference type="ARBA" id="ARBA00022989"/>
    </source>
</evidence>
<protein>
    <recommendedName>
        <fullName evidence="11">Acyltransferase</fullName>
        <ecNumber evidence="11">2.3.1.-</ecNumber>
    </recommendedName>
</protein>
<dbReference type="PANTHER" id="PTHR12317:SF79">
    <property type="entry name" value="ACYLTRANSFERASE"/>
    <property type="match status" value="1"/>
</dbReference>
<dbReference type="GO" id="GO:0006629">
    <property type="term" value="P:lipid metabolic process"/>
    <property type="evidence" value="ECO:0007669"/>
    <property type="project" value="UniProtKB-KW"/>
</dbReference>
<keyword evidence="10" id="KW-0012">Acyltransferase</keyword>
<dbReference type="GO" id="GO:0005789">
    <property type="term" value="C:endoplasmic reticulum membrane"/>
    <property type="evidence" value="ECO:0007669"/>
    <property type="project" value="UniProtKB-SubCell"/>
</dbReference>
<keyword evidence="3" id="KW-0444">Lipid biosynthesis</keyword>
<sequence length="340" mass="38947">MKILGIEFAPLNIPLQRRLQTLAVFQHILSFLFLGFGCLLLCVYLLLFTPYYHFPLACLAWYAYDRKTSARGGRRSDWVRRWKLWEYFRDYFPMRLIKTADLDPKKNYILGIHPHGIFSCSAFLNLSTEATGWSEKFPGTTPHLLVLAGHFKFPIYRDYFMLSGVAEVTKESMNYLLSREEGGHCLGVVIGGAVEALEAHPGKYNLYINKRKGFIKIALNNGAPLVPVFSFGETDLYDQVNNPDGSLLKKLQMFLTKRFGFSPPIFHGRGVFNYTFGIMPYRHPVTTVVGKPIEVEKNSKPSQADIDDLHKKYVDALVDLFETHKREYGVDESQHLNFIG</sequence>
<name>A0ABD3UG49_SINWO</name>
<evidence type="ECO:0000256" key="10">
    <source>
        <dbReference type="ARBA" id="ARBA00023315"/>
    </source>
</evidence>
<evidence type="ECO:0000256" key="4">
    <source>
        <dbReference type="ARBA" id="ARBA00022679"/>
    </source>
</evidence>
<keyword evidence="4 11" id="KW-0808">Transferase</keyword>
<evidence type="ECO:0000256" key="9">
    <source>
        <dbReference type="ARBA" id="ARBA00023136"/>
    </source>
</evidence>
<evidence type="ECO:0000256" key="5">
    <source>
        <dbReference type="ARBA" id="ARBA00022692"/>
    </source>
</evidence>
<dbReference type="AlphaFoldDB" id="A0ABD3UG49"/>
<comment type="caution">
    <text evidence="12">The sequence shown here is derived from an EMBL/GenBank/DDBJ whole genome shotgun (WGS) entry which is preliminary data.</text>
</comment>
<gene>
    <name evidence="12" type="ORF">ACJMK2_018864</name>
</gene>
<keyword evidence="9 11" id="KW-0472">Membrane</keyword>
<feature type="transmembrane region" description="Helical" evidence="11">
    <location>
        <begin position="21"/>
        <end position="47"/>
    </location>
</feature>
<keyword evidence="5 11" id="KW-0812">Transmembrane</keyword>
<reference evidence="12 13" key="1">
    <citation type="submission" date="2024-11" db="EMBL/GenBank/DDBJ databases">
        <title>Chromosome-level genome assembly of the freshwater bivalve Anodonta woodiana.</title>
        <authorList>
            <person name="Chen X."/>
        </authorList>
    </citation>
    <scope>NUCLEOTIDE SEQUENCE [LARGE SCALE GENOMIC DNA]</scope>
    <source>
        <strain evidence="12">MN2024</strain>
        <tissue evidence="12">Gills</tissue>
    </source>
</reference>
<dbReference type="EMBL" id="JBJQND010000016">
    <property type="protein sequence ID" value="KAL3847977.1"/>
    <property type="molecule type" value="Genomic_DNA"/>
</dbReference>
<accession>A0ABD3UG49</accession>
<comment type="subcellular location">
    <subcellularLocation>
        <location evidence="1 11">Endoplasmic reticulum membrane</location>
        <topology evidence="1 11">Multi-pass membrane protein</topology>
    </subcellularLocation>
</comment>
<proteinExistence type="inferred from homology"/>
<evidence type="ECO:0000313" key="12">
    <source>
        <dbReference type="EMBL" id="KAL3847977.1"/>
    </source>
</evidence>
<dbReference type="Pfam" id="PF03982">
    <property type="entry name" value="DAGAT"/>
    <property type="match status" value="1"/>
</dbReference>
<keyword evidence="7 11" id="KW-1133">Transmembrane helix</keyword>
<dbReference type="PANTHER" id="PTHR12317">
    <property type="entry name" value="DIACYLGLYCEROL O-ACYLTRANSFERASE"/>
    <property type="match status" value="1"/>
</dbReference>
<dbReference type="Proteomes" id="UP001634394">
    <property type="component" value="Unassembled WGS sequence"/>
</dbReference>
<keyword evidence="13" id="KW-1185">Reference proteome</keyword>
<evidence type="ECO:0000256" key="2">
    <source>
        <dbReference type="ARBA" id="ARBA00005420"/>
    </source>
</evidence>
<evidence type="ECO:0000256" key="11">
    <source>
        <dbReference type="RuleBase" id="RU367023"/>
    </source>
</evidence>
<comment type="similarity">
    <text evidence="2 11">Belongs to the diacylglycerol acyltransferase family.</text>
</comment>
<evidence type="ECO:0000256" key="6">
    <source>
        <dbReference type="ARBA" id="ARBA00022824"/>
    </source>
</evidence>
<evidence type="ECO:0000256" key="1">
    <source>
        <dbReference type="ARBA" id="ARBA00004477"/>
    </source>
</evidence>